<sequence>MDSDPDSPPASPPTETAASSIVNLFFNEVNKQDVSGLLHVQSSLLEQLDKSNEILEGINRISAKRYLDATREYANHTQLLMTMKTDLDSIFQRIRVLKTRLNKKYPEAYASVIEMHNQHDSLDDEDDDIVPPMKSMGNSSLVKSKTIDCSQLPPSMRETYSLAQISQTTVDQSPSSFDTVRRFVYDKSSSGGQELSSLFKTARDELRKINEGKHRSKVINGNSIEYRRSFTMSDLSGSSITRQQGSTNAVDCPTCRSRTNLINNSIDSLPGNYIVRDIIERQYGTTTPERPPGYAQQIQDRLQQMKKEEDGFDLEKYVKPAVAALFGVIGGLLLAKGVKKMCNDDKK</sequence>
<accession>A0A813U9K9</accession>
<dbReference type="OrthoDB" id="10258877at2759"/>
<dbReference type="GO" id="GO:0099078">
    <property type="term" value="C:BORC complex"/>
    <property type="evidence" value="ECO:0007669"/>
    <property type="project" value="TreeGrafter"/>
</dbReference>
<dbReference type="Pfam" id="PF10241">
    <property type="entry name" value="KxDL"/>
    <property type="match status" value="1"/>
</dbReference>
<reference evidence="4" key="1">
    <citation type="submission" date="2021-02" db="EMBL/GenBank/DDBJ databases">
        <authorList>
            <person name="Nowell W R."/>
        </authorList>
    </citation>
    <scope>NUCLEOTIDE SEQUENCE</scope>
</reference>
<evidence type="ECO:0000313" key="5">
    <source>
        <dbReference type="Proteomes" id="UP000663852"/>
    </source>
</evidence>
<organism evidence="4 5">
    <name type="scientific">Adineta ricciae</name>
    <name type="common">Rotifer</name>
    <dbReference type="NCBI Taxonomy" id="249248"/>
    <lineage>
        <taxon>Eukaryota</taxon>
        <taxon>Metazoa</taxon>
        <taxon>Spiralia</taxon>
        <taxon>Gnathifera</taxon>
        <taxon>Rotifera</taxon>
        <taxon>Eurotatoria</taxon>
        <taxon>Bdelloidea</taxon>
        <taxon>Adinetida</taxon>
        <taxon>Adinetidae</taxon>
        <taxon>Adineta</taxon>
    </lineage>
</organism>
<keyword evidence="2" id="KW-0812">Transmembrane</keyword>
<comment type="similarity">
    <text evidence="1">Belongs to the KXD1 family.</text>
</comment>
<proteinExistence type="inferred from homology"/>
<dbReference type="PANTHER" id="PTHR13511:SF0">
    <property type="entry name" value="KXDL MOTIF-CONTAINING PROTEIN 1"/>
    <property type="match status" value="1"/>
</dbReference>
<name>A0A813U9K9_ADIRI</name>
<dbReference type="InterPro" id="IPR039843">
    <property type="entry name" value="KXD1-like"/>
</dbReference>
<feature type="domain" description="KxDL" evidence="3">
    <location>
        <begin position="28"/>
        <end position="109"/>
    </location>
</feature>
<dbReference type="GO" id="GO:0032418">
    <property type="term" value="P:lysosome localization"/>
    <property type="evidence" value="ECO:0007669"/>
    <property type="project" value="TreeGrafter"/>
</dbReference>
<gene>
    <name evidence="4" type="ORF">EDS130_LOCUS6019</name>
</gene>
<dbReference type="PANTHER" id="PTHR13511">
    <property type="entry name" value="KXDL MOTIF-CONTAINING PROTEIN 1"/>
    <property type="match status" value="1"/>
</dbReference>
<comment type="caution">
    <text evidence="4">The sequence shown here is derived from an EMBL/GenBank/DDBJ whole genome shotgun (WGS) entry which is preliminary data.</text>
</comment>
<dbReference type="EMBL" id="CAJNOJ010000017">
    <property type="protein sequence ID" value="CAF0824583.1"/>
    <property type="molecule type" value="Genomic_DNA"/>
</dbReference>
<keyword evidence="2" id="KW-1133">Transmembrane helix</keyword>
<evidence type="ECO:0000256" key="2">
    <source>
        <dbReference type="SAM" id="Phobius"/>
    </source>
</evidence>
<protein>
    <recommendedName>
        <fullName evidence="3">KxDL domain-containing protein</fullName>
    </recommendedName>
</protein>
<feature type="transmembrane region" description="Helical" evidence="2">
    <location>
        <begin position="317"/>
        <end position="338"/>
    </location>
</feature>
<evidence type="ECO:0000313" key="4">
    <source>
        <dbReference type="EMBL" id="CAF0824583.1"/>
    </source>
</evidence>
<dbReference type="Proteomes" id="UP000663852">
    <property type="component" value="Unassembled WGS sequence"/>
</dbReference>
<keyword evidence="2" id="KW-0472">Membrane</keyword>
<evidence type="ECO:0000256" key="1">
    <source>
        <dbReference type="ARBA" id="ARBA00005913"/>
    </source>
</evidence>
<dbReference type="AlphaFoldDB" id="A0A813U9K9"/>
<dbReference type="InterPro" id="IPR019371">
    <property type="entry name" value="KxDL_dom"/>
</dbReference>
<evidence type="ECO:0000259" key="3">
    <source>
        <dbReference type="Pfam" id="PF10241"/>
    </source>
</evidence>